<gene>
    <name evidence="1" type="ORF">M9H77_34973</name>
</gene>
<sequence length="204" mass="23214">MRTWSYVPIMDTTYKTNKVWTSQVLHFMVETTNRVDSEHSALELWLLTCHGDLDTAFLNIDSLIEGEIVEIKSLLEYLSLKEKYNAKSNPILKNVSNNISHLALKKIWFEIKRAPEIIDDPKNKCGHYLRTPHGLVCSCELITYYRSPGKTPAFYCGGACRRCWCLTATSQQKQIIELNLGATTCKTSNGRVLSPLPILSHLVH</sequence>
<reference evidence="2" key="1">
    <citation type="journal article" date="2023" name="Nat. Plants">
        <title>Single-cell RNA sequencing provides a high-resolution roadmap for understanding the multicellular compartmentation of specialized metabolism.</title>
        <authorList>
            <person name="Sun S."/>
            <person name="Shen X."/>
            <person name="Li Y."/>
            <person name="Li Y."/>
            <person name="Wang S."/>
            <person name="Li R."/>
            <person name="Zhang H."/>
            <person name="Shen G."/>
            <person name="Guo B."/>
            <person name="Wei J."/>
            <person name="Xu J."/>
            <person name="St-Pierre B."/>
            <person name="Chen S."/>
            <person name="Sun C."/>
        </authorList>
    </citation>
    <scope>NUCLEOTIDE SEQUENCE [LARGE SCALE GENOMIC DNA]</scope>
</reference>
<comment type="caution">
    <text evidence="1">The sequence shown here is derived from an EMBL/GenBank/DDBJ whole genome shotgun (WGS) entry which is preliminary data.</text>
</comment>
<protein>
    <submittedName>
        <fullName evidence="1">Uncharacterized protein</fullName>
    </submittedName>
</protein>
<organism evidence="1 2">
    <name type="scientific">Catharanthus roseus</name>
    <name type="common">Madagascar periwinkle</name>
    <name type="synonym">Vinca rosea</name>
    <dbReference type="NCBI Taxonomy" id="4058"/>
    <lineage>
        <taxon>Eukaryota</taxon>
        <taxon>Viridiplantae</taxon>
        <taxon>Streptophyta</taxon>
        <taxon>Embryophyta</taxon>
        <taxon>Tracheophyta</taxon>
        <taxon>Spermatophyta</taxon>
        <taxon>Magnoliopsida</taxon>
        <taxon>eudicotyledons</taxon>
        <taxon>Gunneridae</taxon>
        <taxon>Pentapetalae</taxon>
        <taxon>asterids</taxon>
        <taxon>lamiids</taxon>
        <taxon>Gentianales</taxon>
        <taxon>Apocynaceae</taxon>
        <taxon>Rauvolfioideae</taxon>
        <taxon>Vinceae</taxon>
        <taxon>Catharanthinae</taxon>
        <taxon>Catharanthus</taxon>
    </lineage>
</organism>
<accession>A0ACB9ZPK0</accession>
<name>A0ACB9ZPK0_CATRO</name>
<keyword evidence="2" id="KW-1185">Reference proteome</keyword>
<dbReference type="Proteomes" id="UP001060085">
    <property type="component" value="Linkage Group LG08"/>
</dbReference>
<dbReference type="EMBL" id="CM044708">
    <property type="protein sequence ID" value="KAI5648968.1"/>
    <property type="molecule type" value="Genomic_DNA"/>
</dbReference>
<proteinExistence type="predicted"/>
<evidence type="ECO:0000313" key="2">
    <source>
        <dbReference type="Proteomes" id="UP001060085"/>
    </source>
</evidence>
<evidence type="ECO:0000313" key="1">
    <source>
        <dbReference type="EMBL" id="KAI5648968.1"/>
    </source>
</evidence>